<dbReference type="Gene3D" id="1.20.1250.20">
    <property type="entry name" value="MFS general substrate transporter like domains"/>
    <property type="match status" value="1"/>
</dbReference>
<feature type="domain" description="Major facilitator superfamily (MFS) profile" evidence="7">
    <location>
        <begin position="57"/>
        <end position="525"/>
    </location>
</feature>
<dbReference type="SUPFAM" id="SSF103473">
    <property type="entry name" value="MFS general substrate transporter"/>
    <property type="match status" value="1"/>
</dbReference>
<keyword evidence="4 6" id="KW-0472">Membrane</keyword>
<name>A0AB34FJD9_9HYPO</name>
<protein>
    <submittedName>
        <fullName evidence="8">MFS general substrate transporter</fullName>
    </submittedName>
</protein>
<evidence type="ECO:0000256" key="4">
    <source>
        <dbReference type="ARBA" id="ARBA00023136"/>
    </source>
</evidence>
<dbReference type="GO" id="GO:0022857">
    <property type="term" value="F:transmembrane transporter activity"/>
    <property type="evidence" value="ECO:0007669"/>
    <property type="project" value="InterPro"/>
</dbReference>
<feature type="transmembrane region" description="Helical" evidence="6">
    <location>
        <begin position="319"/>
        <end position="343"/>
    </location>
</feature>
<evidence type="ECO:0000256" key="3">
    <source>
        <dbReference type="ARBA" id="ARBA00022989"/>
    </source>
</evidence>
<organism evidence="8 9">
    <name type="scientific">Purpureocillium lavendulum</name>
    <dbReference type="NCBI Taxonomy" id="1247861"/>
    <lineage>
        <taxon>Eukaryota</taxon>
        <taxon>Fungi</taxon>
        <taxon>Dikarya</taxon>
        <taxon>Ascomycota</taxon>
        <taxon>Pezizomycotina</taxon>
        <taxon>Sordariomycetes</taxon>
        <taxon>Hypocreomycetidae</taxon>
        <taxon>Hypocreales</taxon>
        <taxon>Ophiocordycipitaceae</taxon>
        <taxon>Purpureocillium</taxon>
    </lineage>
</organism>
<reference evidence="8" key="1">
    <citation type="submission" date="2023-01" db="EMBL/GenBank/DDBJ databases">
        <title>The growth and conidiation of Purpureocillium lavendulum are regulated by nitrogen source and histone H3K14 acetylation.</title>
        <authorList>
            <person name="Tang P."/>
            <person name="Han J."/>
            <person name="Zhang C."/>
            <person name="Tang P."/>
            <person name="Qi F."/>
            <person name="Zhang K."/>
            <person name="Liang L."/>
        </authorList>
    </citation>
    <scope>NUCLEOTIDE SEQUENCE</scope>
    <source>
        <strain evidence="8">YMF1.00683</strain>
    </source>
</reference>
<dbReference type="GO" id="GO:0005886">
    <property type="term" value="C:plasma membrane"/>
    <property type="evidence" value="ECO:0007669"/>
    <property type="project" value="TreeGrafter"/>
</dbReference>
<proteinExistence type="predicted"/>
<dbReference type="PANTHER" id="PTHR23502">
    <property type="entry name" value="MAJOR FACILITATOR SUPERFAMILY"/>
    <property type="match status" value="1"/>
</dbReference>
<feature type="transmembrane region" description="Helical" evidence="6">
    <location>
        <begin position="123"/>
        <end position="140"/>
    </location>
</feature>
<evidence type="ECO:0000256" key="6">
    <source>
        <dbReference type="SAM" id="Phobius"/>
    </source>
</evidence>
<feature type="transmembrane region" description="Helical" evidence="6">
    <location>
        <begin position="433"/>
        <end position="459"/>
    </location>
</feature>
<keyword evidence="3 6" id="KW-1133">Transmembrane helix</keyword>
<feature type="region of interest" description="Disordered" evidence="5">
    <location>
        <begin position="21"/>
        <end position="49"/>
    </location>
</feature>
<feature type="transmembrane region" description="Helical" evidence="6">
    <location>
        <begin position="56"/>
        <end position="76"/>
    </location>
</feature>
<dbReference type="EMBL" id="JAQHRD010000007">
    <property type="protein sequence ID" value="KAJ6439222.1"/>
    <property type="molecule type" value="Genomic_DNA"/>
</dbReference>
<dbReference type="PANTHER" id="PTHR23502:SF30">
    <property type="entry name" value="TRANSPORTER, PUTATIVE (AFU_ORTHOLOGUE AFUA_8G04702)-RELATED"/>
    <property type="match status" value="1"/>
</dbReference>
<evidence type="ECO:0000313" key="9">
    <source>
        <dbReference type="Proteomes" id="UP001163105"/>
    </source>
</evidence>
<feature type="transmembrane region" description="Helical" evidence="6">
    <location>
        <begin position="211"/>
        <end position="231"/>
    </location>
</feature>
<evidence type="ECO:0000259" key="7">
    <source>
        <dbReference type="PROSITE" id="PS50850"/>
    </source>
</evidence>
<evidence type="ECO:0000256" key="5">
    <source>
        <dbReference type="SAM" id="MobiDB-lite"/>
    </source>
</evidence>
<comment type="caution">
    <text evidence="8">The sequence shown here is derived from an EMBL/GenBank/DDBJ whole genome shotgun (WGS) entry which is preliminary data.</text>
</comment>
<feature type="transmembrane region" description="Helical" evidence="6">
    <location>
        <begin position="363"/>
        <end position="387"/>
    </location>
</feature>
<evidence type="ECO:0000256" key="2">
    <source>
        <dbReference type="ARBA" id="ARBA00022692"/>
    </source>
</evidence>
<dbReference type="InterPro" id="IPR036259">
    <property type="entry name" value="MFS_trans_sf"/>
</dbReference>
<feature type="transmembrane region" description="Helical" evidence="6">
    <location>
        <begin position="88"/>
        <end position="111"/>
    </location>
</feature>
<dbReference type="Pfam" id="PF07690">
    <property type="entry name" value="MFS_1"/>
    <property type="match status" value="1"/>
</dbReference>
<dbReference type="InterPro" id="IPR011701">
    <property type="entry name" value="MFS"/>
</dbReference>
<gene>
    <name evidence="8" type="ORF">O9K51_08634</name>
</gene>
<feature type="transmembrane region" description="Helical" evidence="6">
    <location>
        <begin position="181"/>
        <end position="205"/>
    </location>
</feature>
<feature type="transmembrane region" description="Helical" evidence="6">
    <location>
        <begin position="408"/>
        <end position="427"/>
    </location>
</feature>
<evidence type="ECO:0000256" key="1">
    <source>
        <dbReference type="ARBA" id="ARBA00004141"/>
    </source>
</evidence>
<dbReference type="Proteomes" id="UP001163105">
    <property type="component" value="Unassembled WGS sequence"/>
</dbReference>
<keyword evidence="9" id="KW-1185">Reference proteome</keyword>
<dbReference type="PROSITE" id="PS50850">
    <property type="entry name" value="MFS"/>
    <property type="match status" value="1"/>
</dbReference>
<feature type="compositionally biased region" description="Basic and acidic residues" evidence="5">
    <location>
        <begin position="28"/>
        <end position="41"/>
    </location>
</feature>
<dbReference type="AlphaFoldDB" id="A0AB34FJD9"/>
<comment type="subcellular location">
    <subcellularLocation>
        <location evidence="1">Membrane</location>
        <topology evidence="1">Multi-pass membrane protein</topology>
    </subcellularLocation>
</comment>
<evidence type="ECO:0000313" key="8">
    <source>
        <dbReference type="EMBL" id="KAJ6439222.1"/>
    </source>
</evidence>
<dbReference type="InterPro" id="IPR020846">
    <property type="entry name" value="MFS_dom"/>
</dbReference>
<accession>A0AB34FJD9</accession>
<sequence length="948" mass="108289">MSPERRHPGAVPGTVHLVDVSGRRATGKTKDDIELVPRPSDDPEDPLNWSDRRKRLSTIMVMVYTLGTGLPVTLQYSVLADITRDTGISIATLVQGTGLMFLFLGWGCLFWQPIARTYGRRGVYLISTLATVPLMVWTAYSRSEGEWYAHRILLGFFVAPIEALPELSLPDVFFAHDRGSWISLYVFVLFGSNFLSPLIAGFFALAYGWRWTMHFGAIVAAVVFFILFFFMEETAYFRTTLEGLEDEQTEPPRGAEQLVVSESTSEKATRLEADSNIAEQSHGNLPSVKKTWVSRLMPFSAIPGRPSNKQMLKAMLQPLPIIVQFPNIAWAGFIYGINLSWYLLLNATASPILSAPPYNWSTGLVGCMYVGPIIGAALGSLWAGIAADRLTLRLARRNNGVREPEQRLWPLGLASLLSCAGLIIWGVGAQHNIHWFGLAVGLCILTFGCVTGGSIALAYNIDCFKDISSESTTSVIIIRNTLGFAISYGITPCMSDSEATTATLTVGDIAALSDGQLAQFMQKHRSHNGDFNLPVDGWDKLSKDERNQLAERLQAQQRILSQDQAAQSHPLDLDQLDARLRQVSAGDDVVPQAHRRTQGRITPPYPLEEQRRDRIRDETDAYNDLICDGGRPVYPISLIEQVSRNPEEHHGMLRPFWSYPLDYQTPWLVFHRQLKRWQDFRTWQIDNRGLDDTDGGFLAFVNTMKRIYTRCAYEEGLAKIEADSSWLKSEWLDDQRMRNWQRCHQRERGCNGFSDYVDAVKRRLARHGFTQQFQLQEDPKLQDKLATWIEYLGFEYWWLDRHKDSIERLEPDHDRRWQELVHLDILRSHETKEFIRTTPPAFVRREDDEKSIERWTEFFGYWFAIVNSIDEAAYNQQLDELERRYVPEYVDEVSYIKQTWLDLYKEKLVKAWVDQHTHFGNSVTSRVEGIHALLKGHLKSSQQDLFTA</sequence>
<keyword evidence="2 6" id="KW-0812">Transmembrane</keyword>